<protein>
    <recommendedName>
        <fullName evidence="3">Thymidylate kinase</fullName>
    </recommendedName>
</protein>
<dbReference type="EMBL" id="JAVHUY010000007">
    <property type="protein sequence ID" value="MDQ7904694.1"/>
    <property type="molecule type" value="Genomic_DNA"/>
</dbReference>
<sequence length="227" mass="24606">MSAAGVTGVGRWVSVEGLNGVGKTYLTGRLATRLGQSCRLVSELTDHGPEQLTGQVTAALARRAGTFLRTGHPVTEMFALLALKVYEYERLTADPRPPALVLEDRGPDTVAVYQAAIMTLGQPAAAAAEIVDRVLTTARTWRPLPTLTMLVVDDLDACIGRYSDRLGAPVNSADRELLVRVDTLYRELAISNPDRIRVVDRTGRPQGDVLAEMEAHCRTLLKKTGTQ</sequence>
<dbReference type="Gene3D" id="3.40.50.300">
    <property type="entry name" value="P-loop containing nucleotide triphosphate hydrolases"/>
    <property type="match status" value="1"/>
</dbReference>
<evidence type="ECO:0008006" key="3">
    <source>
        <dbReference type="Google" id="ProtNLM"/>
    </source>
</evidence>
<name>A0ABU0ZC91_9ACTN</name>
<evidence type="ECO:0000313" key="2">
    <source>
        <dbReference type="Proteomes" id="UP001230908"/>
    </source>
</evidence>
<evidence type="ECO:0000313" key="1">
    <source>
        <dbReference type="EMBL" id="MDQ7904694.1"/>
    </source>
</evidence>
<dbReference type="InterPro" id="IPR027417">
    <property type="entry name" value="P-loop_NTPase"/>
</dbReference>
<gene>
    <name evidence="1" type="ORF">RB614_09190</name>
</gene>
<dbReference type="SUPFAM" id="SSF52540">
    <property type="entry name" value="P-loop containing nucleoside triphosphate hydrolases"/>
    <property type="match status" value="1"/>
</dbReference>
<reference evidence="1 2" key="1">
    <citation type="submission" date="2023-08" db="EMBL/GenBank/DDBJ databases">
        <title>Phytohabitans sansha sp. nov., isolated from marine sediment.</title>
        <authorList>
            <person name="Zhao Y."/>
            <person name="Yi K."/>
        </authorList>
    </citation>
    <scope>NUCLEOTIDE SEQUENCE [LARGE SCALE GENOMIC DNA]</scope>
    <source>
        <strain evidence="1 2">ZYX-F-186</strain>
    </source>
</reference>
<organism evidence="1 2">
    <name type="scientific">Phytohabitans maris</name>
    <dbReference type="NCBI Taxonomy" id="3071409"/>
    <lineage>
        <taxon>Bacteria</taxon>
        <taxon>Bacillati</taxon>
        <taxon>Actinomycetota</taxon>
        <taxon>Actinomycetes</taxon>
        <taxon>Micromonosporales</taxon>
        <taxon>Micromonosporaceae</taxon>
    </lineage>
</organism>
<dbReference type="Proteomes" id="UP001230908">
    <property type="component" value="Unassembled WGS sequence"/>
</dbReference>
<dbReference type="RefSeq" id="WP_308711965.1">
    <property type="nucleotide sequence ID" value="NZ_JAVHUY010000007.1"/>
</dbReference>
<accession>A0ABU0ZC91</accession>
<proteinExistence type="predicted"/>
<keyword evidence="2" id="KW-1185">Reference proteome</keyword>
<comment type="caution">
    <text evidence="1">The sequence shown here is derived from an EMBL/GenBank/DDBJ whole genome shotgun (WGS) entry which is preliminary data.</text>
</comment>